<keyword evidence="6" id="KW-1185">Reference proteome</keyword>
<dbReference type="Pfam" id="PF19745">
    <property type="entry name" value="FUT8_N_cat"/>
    <property type="match status" value="1"/>
</dbReference>
<organism evidence="6 7">
    <name type="scientific">Hydra vulgaris</name>
    <name type="common">Hydra</name>
    <name type="synonym">Hydra attenuata</name>
    <dbReference type="NCBI Taxonomy" id="6087"/>
    <lineage>
        <taxon>Eukaryota</taxon>
        <taxon>Metazoa</taxon>
        <taxon>Cnidaria</taxon>
        <taxon>Hydrozoa</taxon>
        <taxon>Hydroidolina</taxon>
        <taxon>Anthoathecata</taxon>
        <taxon>Aplanulata</taxon>
        <taxon>Hydridae</taxon>
        <taxon>Hydra</taxon>
    </lineage>
</organism>
<evidence type="ECO:0000256" key="1">
    <source>
        <dbReference type="ARBA" id="ARBA00022676"/>
    </source>
</evidence>
<feature type="transmembrane region" description="Helical" evidence="4">
    <location>
        <begin position="21"/>
        <end position="41"/>
    </location>
</feature>
<dbReference type="CDD" id="cd11792">
    <property type="entry name" value="SH3_Fut8"/>
    <property type="match status" value="1"/>
</dbReference>
<evidence type="ECO:0000256" key="4">
    <source>
        <dbReference type="SAM" id="Phobius"/>
    </source>
</evidence>
<evidence type="ECO:0000256" key="2">
    <source>
        <dbReference type="ARBA" id="ARBA00022679"/>
    </source>
</evidence>
<keyword evidence="4" id="KW-1133">Transmembrane helix</keyword>
<dbReference type="PANTHER" id="PTHR13132">
    <property type="entry name" value="ALPHA- 1,6 -FUCOSYLTRANSFERASE"/>
    <property type="match status" value="1"/>
</dbReference>
<evidence type="ECO:0000313" key="6">
    <source>
        <dbReference type="Proteomes" id="UP001652625"/>
    </source>
</evidence>
<gene>
    <name evidence="7" type="primary">LOC100203172</name>
</gene>
<keyword evidence="4" id="KW-0812">Transmembrane</keyword>
<reference evidence="7" key="1">
    <citation type="submission" date="2025-08" db="UniProtKB">
        <authorList>
            <consortium name="RefSeq"/>
        </authorList>
    </citation>
    <scope>IDENTIFICATION</scope>
</reference>
<evidence type="ECO:0000259" key="5">
    <source>
        <dbReference type="PROSITE" id="PS51659"/>
    </source>
</evidence>
<keyword evidence="2 3" id="KW-0808">Transferase</keyword>
<dbReference type="PROSITE" id="PS51659">
    <property type="entry name" value="GT23"/>
    <property type="match status" value="1"/>
</dbReference>
<dbReference type="InterPro" id="IPR035653">
    <property type="entry name" value="Fut8_SH3"/>
</dbReference>
<keyword evidence="4" id="KW-0472">Membrane</keyword>
<sequence length="619" mass="72823">MLWRILTRFVARIMRSLTTKGCFLYVIIFFLYHVLLLPYLLKLFYDQPIESNPQFEKLFEKTKQLKVENVLLQKEMQKNYKDEKFRLFNAETKARELALLIENLKLNNNVSFFENNSQINWKRNGNELLLYADSIKNKIETIKAHEAKIANSVSLAPRSAKFEVLSRRISNQIEEMWFLWRGNLKKIQDVLENHKIPTGFLNEISDEFREINQITERDYEELMTIDGIKEYKKNLANNLSNKIQNRIFKLQHPLNCYYAKKLVLNLNKPCGYGCQMHHLIYGMIVAYATKRTLVISDTNIGDDTNLNLYYQKLTNCSLSSKQIVTQWGKNIKNKKVVSLPPVEFIRPRPKQMPLAVPNDIIDTLKAFHSRPFIWWIGQICKFLFRQQPFLRDKLFKKKKELKFKNPVVGIHVRRTDKKLEAAYHSLEEYMYWVDLYYKKRELSGSLSPRRVFIASDDTLIIREAREKYPKYIFIHDEMASEYADVSQRFSKSSIEGIISDVELLSECDFLVCTFSSQVCRLAYEFMNHKHTDASKNVRSLDDIYYFGGQNKHAMKVIWPNIKTSNDELKLDIGDTIKIAGNHWDGKSIGKNILTQEVGSFFSYKVEDIINVENFLTNLD</sequence>
<dbReference type="Gene3D" id="3.40.50.11350">
    <property type="match status" value="1"/>
</dbReference>
<dbReference type="PANTHER" id="PTHR13132:SF29">
    <property type="entry name" value="ALPHA-(1,6)-FUCOSYLTRANSFERASE"/>
    <property type="match status" value="1"/>
</dbReference>
<accession>A0ABM4C4P0</accession>
<name>A0ABM4C4P0_HYDVU</name>
<dbReference type="Gene3D" id="1.10.287.1060">
    <property type="entry name" value="ESAT-6-like"/>
    <property type="match status" value="1"/>
</dbReference>
<proteinExistence type="inferred from homology"/>
<dbReference type="CDD" id="cd11300">
    <property type="entry name" value="Fut8_like"/>
    <property type="match status" value="1"/>
</dbReference>
<dbReference type="RefSeq" id="XP_065656531.1">
    <property type="nucleotide sequence ID" value="XM_065800459.1"/>
</dbReference>
<protein>
    <submittedName>
        <fullName evidence="7">Alpha-(1,6)-fucosyltransferase isoform X2</fullName>
    </submittedName>
</protein>
<keyword evidence="1 3" id="KW-0328">Glycosyltransferase</keyword>
<dbReference type="GeneID" id="100203172"/>
<dbReference type="InterPro" id="IPR045573">
    <property type="entry name" value="Fut8_N_cat"/>
</dbReference>
<dbReference type="Proteomes" id="UP001652625">
    <property type="component" value="Chromosome 06"/>
</dbReference>
<evidence type="ECO:0000313" key="7">
    <source>
        <dbReference type="RefSeq" id="XP_065656531.1"/>
    </source>
</evidence>
<feature type="domain" description="GT23" evidence="5">
    <location>
        <begin position="258"/>
        <end position="540"/>
    </location>
</feature>
<dbReference type="InterPro" id="IPR027350">
    <property type="entry name" value="GT23_dom"/>
</dbReference>
<comment type="similarity">
    <text evidence="3">Belongs to the glycosyltransferase 23 family.</text>
</comment>
<dbReference type="Gene3D" id="2.30.30.40">
    <property type="entry name" value="SH3 Domains"/>
    <property type="match status" value="1"/>
</dbReference>
<feature type="region of interest" description="Important for donor substrate binding" evidence="3">
    <location>
        <begin position="413"/>
        <end position="414"/>
    </location>
</feature>
<evidence type="ECO:0000256" key="3">
    <source>
        <dbReference type="PROSITE-ProRule" id="PRU00992"/>
    </source>
</evidence>